<protein>
    <submittedName>
        <fullName evidence="1">Uncharacterized protein</fullName>
    </submittedName>
</protein>
<feature type="non-terminal residue" evidence="1">
    <location>
        <position position="1"/>
    </location>
</feature>
<name>A0A0F8XCK5_9ZZZZ</name>
<dbReference type="AlphaFoldDB" id="A0A0F8XCK5"/>
<dbReference type="EMBL" id="LAZR01060013">
    <property type="protein sequence ID" value="KKK66573.1"/>
    <property type="molecule type" value="Genomic_DNA"/>
</dbReference>
<comment type="caution">
    <text evidence="1">The sequence shown here is derived from an EMBL/GenBank/DDBJ whole genome shotgun (WGS) entry which is preliminary data.</text>
</comment>
<reference evidence="1" key="1">
    <citation type="journal article" date="2015" name="Nature">
        <title>Complex archaea that bridge the gap between prokaryotes and eukaryotes.</title>
        <authorList>
            <person name="Spang A."/>
            <person name="Saw J.H."/>
            <person name="Jorgensen S.L."/>
            <person name="Zaremba-Niedzwiedzka K."/>
            <person name="Martijn J."/>
            <person name="Lind A.E."/>
            <person name="van Eijk R."/>
            <person name="Schleper C."/>
            <person name="Guy L."/>
            <person name="Ettema T.J."/>
        </authorList>
    </citation>
    <scope>NUCLEOTIDE SEQUENCE</scope>
</reference>
<accession>A0A0F8XCK5</accession>
<sequence>AITECNDPNRKTYSFGELMDELSK</sequence>
<organism evidence="1">
    <name type="scientific">marine sediment metagenome</name>
    <dbReference type="NCBI Taxonomy" id="412755"/>
    <lineage>
        <taxon>unclassified sequences</taxon>
        <taxon>metagenomes</taxon>
        <taxon>ecological metagenomes</taxon>
    </lineage>
</organism>
<proteinExistence type="predicted"/>
<evidence type="ECO:0000313" key="1">
    <source>
        <dbReference type="EMBL" id="KKK66573.1"/>
    </source>
</evidence>
<gene>
    <name evidence="1" type="ORF">LCGC14_2962730</name>
</gene>